<evidence type="ECO:0000256" key="7">
    <source>
        <dbReference type="ARBA" id="ARBA00022840"/>
    </source>
</evidence>
<evidence type="ECO:0000256" key="6">
    <source>
        <dbReference type="ARBA" id="ARBA00022777"/>
    </source>
</evidence>
<dbReference type="InterPro" id="IPR008271">
    <property type="entry name" value="Ser/Thr_kinase_AS"/>
</dbReference>
<evidence type="ECO:0000259" key="13">
    <source>
        <dbReference type="PROSITE" id="PS50011"/>
    </source>
</evidence>
<keyword evidence="14" id="KW-1185">Reference proteome</keyword>
<dbReference type="EC" id="2.7.12.1" evidence="2"/>
<feature type="compositionally biased region" description="Low complexity" evidence="12">
    <location>
        <begin position="516"/>
        <end position="530"/>
    </location>
</feature>
<dbReference type="InterPro" id="IPR050494">
    <property type="entry name" value="Ser_Thr_dual-spec_kinase"/>
</dbReference>
<dbReference type="Proteomes" id="UP000695022">
    <property type="component" value="Unplaced"/>
</dbReference>
<evidence type="ECO:0000313" key="14">
    <source>
        <dbReference type="Proteomes" id="UP000695022"/>
    </source>
</evidence>
<evidence type="ECO:0000256" key="9">
    <source>
        <dbReference type="ARBA" id="ARBA00049308"/>
    </source>
</evidence>
<dbReference type="CDD" id="cd14225">
    <property type="entry name" value="PKc_DYRK4"/>
    <property type="match status" value="1"/>
</dbReference>
<feature type="binding site" evidence="11">
    <location>
        <position position="225"/>
    </location>
    <ligand>
        <name>ATP</name>
        <dbReference type="ChEBI" id="CHEBI:30616"/>
    </ligand>
</feature>
<evidence type="ECO:0000256" key="10">
    <source>
        <dbReference type="ARBA" id="ARBA00051680"/>
    </source>
</evidence>
<keyword evidence="5 11" id="KW-0547">Nucleotide-binding</keyword>
<feature type="region of interest" description="Disordered" evidence="12">
    <location>
        <begin position="108"/>
        <end position="135"/>
    </location>
</feature>
<comment type="similarity">
    <text evidence="1">Belongs to the protein kinase superfamily. CMGC Ser/Thr protein kinase family. MNB/DYRK subfamily.</text>
</comment>
<dbReference type="InterPro" id="IPR000719">
    <property type="entry name" value="Prot_kinase_dom"/>
</dbReference>
<keyword evidence="4" id="KW-0808">Transferase</keyword>
<evidence type="ECO:0000256" key="12">
    <source>
        <dbReference type="SAM" id="MobiDB-lite"/>
    </source>
</evidence>
<sequence length="598" mass="68500">MPVISVMQLSQLAYYLLPRSNKIAPGSVSQDHQRYGGDRPRLNHHLSFLKSHKPRPESAKTTRHHSDVTSLPKIASDVGPLRHAESTSVLPSHVRGRSSAITDENWNNSMVNSHLSPRPRSSVRSPRPMTPTEALKRYGHRLTPYEQGEILDYPEIWYLGLDSKKIQGTSNNANHGFDDENGSYIKVLNDHVAYRYEILEVIGKGSFGQVVRAFDHMTGEEVAIKMIRNKKRFHHQAAVEVKILDLLRRKDKENIYNIIHMSDHLVFRNHLCITFELMGSNLYEVIKKNNFQGFSLASIRRIAFSLLQCLRLLYRERIIHCDLKPENILLKSKSSTSIKVIDFGSSCYDHLRVYTYIQSRFYRSPEVILGLPYSMAIDMWSLGCILAEMYTGYPLFPGENELEQLACIMEIFGLPPGSLLQQATRRRFFFDSKGNPRCITNSKGKRRRPNTRDLASVLRVNDPHFVDFIRRCLEWEPGARLTPEEAIRHPFITQESSSRHGTPQTTPTQNRHHRSSTVSTASSSDNSHNSENSRSRDDISMRLRSKTRDRERLQPIGAPDPNYIIDESSRVHRMSMSSTSITSRGEPLEGEKFLPPIL</sequence>
<protein>
    <recommendedName>
        <fullName evidence="2">dual-specificity kinase</fullName>
        <ecNumber evidence="2">2.7.12.1</ecNumber>
    </recommendedName>
</protein>
<evidence type="ECO:0000256" key="1">
    <source>
        <dbReference type="ARBA" id="ARBA00008867"/>
    </source>
</evidence>
<evidence type="ECO:0000256" key="3">
    <source>
        <dbReference type="ARBA" id="ARBA00022527"/>
    </source>
</evidence>
<comment type="catalytic activity">
    <reaction evidence="9">
        <text>L-threonyl-[protein] + ATP = O-phospho-L-threonyl-[protein] + ADP + H(+)</text>
        <dbReference type="Rhea" id="RHEA:46608"/>
        <dbReference type="Rhea" id="RHEA-COMP:11060"/>
        <dbReference type="Rhea" id="RHEA-COMP:11605"/>
        <dbReference type="ChEBI" id="CHEBI:15378"/>
        <dbReference type="ChEBI" id="CHEBI:30013"/>
        <dbReference type="ChEBI" id="CHEBI:30616"/>
        <dbReference type="ChEBI" id="CHEBI:61977"/>
        <dbReference type="ChEBI" id="CHEBI:456216"/>
        <dbReference type="EC" id="2.7.12.1"/>
    </reaction>
</comment>
<dbReference type="SMART" id="SM00220">
    <property type="entry name" value="S_TKc"/>
    <property type="match status" value="1"/>
</dbReference>
<feature type="compositionally biased region" description="Low complexity" evidence="12">
    <location>
        <begin position="116"/>
        <end position="127"/>
    </location>
</feature>
<dbReference type="SUPFAM" id="SSF56112">
    <property type="entry name" value="Protein kinase-like (PK-like)"/>
    <property type="match status" value="1"/>
</dbReference>
<dbReference type="PANTHER" id="PTHR24058">
    <property type="entry name" value="DUAL SPECIFICITY PROTEIN KINASE"/>
    <property type="match status" value="1"/>
</dbReference>
<dbReference type="PROSITE" id="PS00107">
    <property type="entry name" value="PROTEIN_KINASE_ATP"/>
    <property type="match status" value="1"/>
</dbReference>
<proteinExistence type="inferred from homology"/>
<dbReference type="InterPro" id="IPR011009">
    <property type="entry name" value="Kinase-like_dom_sf"/>
</dbReference>
<keyword evidence="3" id="KW-0723">Serine/threonine-protein kinase</keyword>
<feature type="region of interest" description="Disordered" evidence="12">
    <location>
        <begin position="49"/>
        <end position="68"/>
    </location>
</feature>
<dbReference type="PANTHER" id="PTHR24058:SF22">
    <property type="entry name" value="DUAL SPECIFICITY TYROSINE-PHOSPHORYLATION-REGULATED KINASE 4"/>
    <property type="match status" value="1"/>
</dbReference>
<dbReference type="PROSITE" id="PS50011">
    <property type="entry name" value="PROTEIN_KINASE_DOM"/>
    <property type="match status" value="1"/>
</dbReference>
<feature type="region of interest" description="Disordered" evidence="12">
    <location>
        <begin position="490"/>
        <end position="564"/>
    </location>
</feature>
<name>A0ABM1DSD6_PRICU</name>
<accession>A0ABM1DSD6</accession>
<keyword evidence="7 11" id="KW-0067">ATP-binding</keyword>
<dbReference type="PROSITE" id="PS00108">
    <property type="entry name" value="PROTEIN_KINASE_ST"/>
    <property type="match status" value="1"/>
</dbReference>
<comment type="catalytic activity">
    <reaction evidence="8">
        <text>L-seryl-[protein] + ATP = O-phospho-L-seryl-[protein] + ADP + H(+)</text>
        <dbReference type="Rhea" id="RHEA:17989"/>
        <dbReference type="Rhea" id="RHEA-COMP:9863"/>
        <dbReference type="Rhea" id="RHEA-COMP:11604"/>
        <dbReference type="ChEBI" id="CHEBI:15378"/>
        <dbReference type="ChEBI" id="CHEBI:29999"/>
        <dbReference type="ChEBI" id="CHEBI:30616"/>
        <dbReference type="ChEBI" id="CHEBI:83421"/>
        <dbReference type="ChEBI" id="CHEBI:456216"/>
        <dbReference type="EC" id="2.7.12.1"/>
    </reaction>
</comment>
<dbReference type="RefSeq" id="XP_014662857.1">
    <property type="nucleotide sequence ID" value="XM_014807371.1"/>
</dbReference>
<dbReference type="Pfam" id="PF00069">
    <property type="entry name" value="Pkinase"/>
    <property type="match status" value="1"/>
</dbReference>
<dbReference type="InterPro" id="IPR017441">
    <property type="entry name" value="Protein_kinase_ATP_BS"/>
</dbReference>
<evidence type="ECO:0000313" key="15">
    <source>
        <dbReference type="RefSeq" id="XP_014662857.1"/>
    </source>
</evidence>
<dbReference type="GeneID" id="106805683"/>
<evidence type="ECO:0000256" key="2">
    <source>
        <dbReference type="ARBA" id="ARBA00013203"/>
    </source>
</evidence>
<gene>
    <name evidence="15" type="primary">LOC106805683</name>
</gene>
<comment type="catalytic activity">
    <reaction evidence="10">
        <text>L-tyrosyl-[protein] + ATP = O-phospho-L-tyrosyl-[protein] + ADP + H(+)</text>
        <dbReference type="Rhea" id="RHEA:10596"/>
        <dbReference type="Rhea" id="RHEA-COMP:10136"/>
        <dbReference type="Rhea" id="RHEA-COMP:20101"/>
        <dbReference type="ChEBI" id="CHEBI:15378"/>
        <dbReference type="ChEBI" id="CHEBI:30616"/>
        <dbReference type="ChEBI" id="CHEBI:46858"/>
        <dbReference type="ChEBI" id="CHEBI:61978"/>
        <dbReference type="ChEBI" id="CHEBI:456216"/>
        <dbReference type="EC" id="2.7.12.1"/>
    </reaction>
</comment>
<feature type="domain" description="Protein kinase" evidence="13">
    <location>
        <begin position="196"/>
        <end position="492"/>
    </location>
</feature>
<evidence type="ECO:0000256" key="8">
    <source>
        <dbReference type="ARBA" id="ARBA00049003"/>
    </source>
</evidence>
<feature type="compositionally biased region" description="Basic and acidic residues" evidence="12">
    <location>
        <begin position="531"/>
        <end position="553"/>
    </location>
</feature>
<dbReference type="InterPro" id="IPR042521">
    <property type="entry name" value="DYRK"/>
</dbReference>
<reference evidence="15" key="1">
    <citation type="submission" date="2025-08" db="UniProtKB">
        <authorList>
            <consortium name="RefSeq"/>
        </authorList>
    </citation>
    <scope>IDENTIFICATION</scope>
</reference>
<feature type="compositionally biased region" description="Basic and acidic residues" evidence="12">
    <location>
        <begin position="54"/>
        <end position="67"/>
    </location>
</feature>
<organism evidence="14 15">
    <name type="scientific">Priapulus caudatus</name>
    <name type="common">Priapulid worm</name>
    <dbReference type="NCBI Taxonomy" id="37621"/>
    <lineage>
        <taxon>Eukaryota</taxon>
        <taxon>Metazoa</taxon>
        <taxon>Ecdysozoa</taxon>
        <taxon>Scalidophora</taxon>
        <taxon>Priapulida</taxon>
        <taxon>Priapulimorpha</taxon>
        <taxon>Priapulimorphida</taxon>
        <taxon>Priapulidae</taxon>
        <taxon>Priapulus</taxon>
    </lineage>
</organism>
<keyword evidence="6" id="KW-0418">Kinase</keyword>
<feature type="compositionally biased region" description="Polar residues" evidence="12">
    <location>
        <begin position="493"/>
        <end position="509"/>
    </location>
</feature>
<evidence type="ECO:0000256" key="5">
    <source>
        <dbReference type="ARBA" id="ARBA00022741"/>
    </source>
</evidence>
<evidence type="ECO:0000256" key="11">
    <source>
        <dbReference type="PROSITE-ProRule" id="PRU10141"/>
    </source>
</evidence>
<dbReference type="Gene3D" id="3.30.10.30">
    <property type="entry name" value="DYRK"/>
    <property type="match status" value="1"/>
</dbReference>
<evidence type="ECO:0000256" key="4">
    <source>
        <dbReference type="ARBA" id="ARBA00022679"/>
    </source>
</evidence>
<dbReference type="Gene3D" id="1.10.510.10">
    <property type="entry name" value="Transferase(Phosphotransferase) domain 1"/>
    <property type="match status" value="1"/>
</dbReference>
<dbReference type="Gene3D" id="3.30.200.20">
    <property type="entry name" value="Phosphorylase Kinase, domain 1"/>
    <property type="match status" value="1"/>
</dbReference>